<organism evidence="5 6">
    <name type="scientific">Lacticaseibacillus saniviri JCM 17471 = DSM 24301</name>
    <dbReference type="NCBI Taxonomy" id="1293598"/>
    <lineage>
        <taxon>Bacteria</taxon>
        <taxon>Bacillati</taxon>
        <taxon>Bacillota</taxon>
        <taxon>Bacilli</taxon>
        <taxon>Lactobacillales</taxon>
        <taxon>Lactobacillaceae</taxon>
        <taxon>Lacticaseibacillus</taxon>
    </lineage>
</organism>
<dbReference type="Proteomes" id="UP000050969">
    <property type="component" value="Unassembled WGS sequence"/>
</dbReference>
<evidence type="ECO:0000313" key="5">
    <source>
        <dbReference type="EMBL" id="KRO17646.1"/>
    </source>
</evidence>
<name>A0A0R2MVH8_9LACO</name>
<keyword evidence="2" id="KW-0238">DNA-binding</keyword>
<dbReference type="Gene3D" id="1.10.10.10">
    <property type="entry name" value="Winged helix-like DNA-binding domain superfamily/Winged helix DNA-binding domain"/>
    <property type="match status" value="1"/>
</dbReference>
<sequence length="185" mass="20942">MSVSDEDLFIKFRQLQWLLARKQFQTTVSDGPLADTTRGQGRVIATLKRQQEASTKSLAFLLRISVPSLNELLSKLEKGGYVSRTPSPKDRRVMIVRLTDKGKQVEQNQVDPIDIFSIFTPEEHDDFAQYLDRLAQALEADFEANATPSEQADWRNRPRQPMSAEELDQMIANLPKSSFGSNPTS</sequence>
<proteinExistence type="predicted"/>
<evidence type="ECO:0000313" key="6">
    <source>
        <dbReference type="Proteomes" id="UP000050969"/>
    </source>
</evidence>
<evidence type="ECO:0000256" key="1">
    <source>
        <dbReference type="ARBA" id="ARBA00023015"/>
    </source>
</evidence>
<comment type="caution">
    <text evidence="5">The sequence shown here is derived from an EMBL/GenBank/DDBJ whole genome shotgun (WGS) entry which is preliminary data.</text>
</comment>
<evidence type="ECO:0000256" key="2">
    <source>
        <dbReference type="ARBA" id="ARBA00023125"/>
    </source>
</evidence>
<keyword evidence="1" id="KW-0805">Transcription regulation</keyword>
<dbReference type="SMART" id="SM00347">
    <property type="entry name" value="HTH_MARR"/>
    <property type="match status" value="1"/>
</dbReference>
<dbReference type="AlphaFoldDB" id="A0A0R2MVH8"/>
<dbReference type="PROSITE" id="PS50995">
    <property type="entry name" value="HTH_MARR_2"/>
    <property type="match status" value="1"/>
</dbReference>
<dbReference type="RefSeq" id="WP_054777520.1">
    <property type="nucleotide sequence ID" value="NZ_BBBX01000015.1"/>
</dbReference>
<dbReference type="PANTHER" id="PTHR42756:SF1">
    <property type="entry name" value="TRANSCRIPTIONAL REPRESSOR OF EMRAB OPERON"/>
    <property type="match status" value="1"/>
</dbReference>
<dbReference type="PATRIC" id="fig|1293598.4.peg.127"/>
<gene>
    <name evidence="5" type="ORF">IV56_GL000127</name>
</gene>
<dbReference type="InterPro" id="IPR036388">
    <property type="entry name" value="WH-like_DNA-bd_sf"/>
</dbReference>
<reference evidence="5 6" key="1">
    <citation type="journal article" date="2015" name="Genome Announc.">
        <title>Expanding the biotechnology potential of lactobacilli through comparative genomics of 213 strains and associated genera.</title>
        <authorList>
            <person name="Sun Z."/>
            <person name="Harris H.M."/>
            <person name="McCann A."/>
            <person name="Guo C."/>
            <person name="Argimon S."/>
            <person name="Zhang W."/>
            <person name="Yang X."/>
            <person name="Jeffery I.B."/>
            <person name="Cooney J.C."/>
            <person name="Kagawa T.F."/>
            <person name="Liu W."/>
            <person name="Song Y."/>
            <person name="Salvetti E."/>
            <person name="Wrobel A."/>
            <person name="Rasinkangas P."/>
            <person name="Parkhill J."/>
            <person name="Rea M.C."/>
            <person name="O'Sullivan O."/>
            <person name="Ritari J."/>
            <person name="Douillard F.P."/>
            <person name="Paul Ross R."/>
            <person name="Yang R."/>
            <person name="Briner A.E."/>
            <person name="Felis G.E."/>
            <person name="de Vos W.M."/>
            <person name="Barrangou R."/>
            <person name="Klaenhammer T.R."/>
            <person name="Caufield P.W."/>
            <person name="Cui Y."/>
            <person name="Zhang H."/>
            <person name="O'Toole P.W."/>
        </authorList>
    </citation>
    <scope>NUCLEOTIDE SEQUENCE [LARGE SCALE GENOMIC DNA]</scope>
    <source>
        <strain evidence="5 6">DSM 24301</strain>
    </source>
</reference>
<dbReference type="STRING" id="1293598.IV56_GL000127"/>
<keyword evidence="3" id="KW-0804">Transcription</keyword>
<dbReference type="GO" id="GO:0003700">
    <property type="term" value="F:DNA-binding transcription factor activity"/>
    <property type="evidence" value="ECO:0007669"/>
    <property type="project" value="InterPro"/>
</dbReference>
<dbReference type="SUPFAM" id="SSF46785">
    <property type="entry name" value="Winged helix' DNA-binding domain"/>
    <property type="match status" value="1"/>
</dbReference>
<dbReference type="OrthoDB" id="2295641at2"/>
<dbReference type="InterPro" id="IPR036390">
    <property type="entry name" value="WH_DNA-bd_sf"/>
</dbReference>
<dbReference type="PRINTS" id="PR00598">
    <property type="entry name" value="HTHMARR"/>
</dbReference>
<feature type="domain" description="HTH marR-type" evidence="4">
    <location>
        <begin position="5"/>
        <end position="136"/>
    </location>
</feature>
<dbReference type="PROSITE" id="PS01117">
    <property type="entry name" value="HTH_MARR_1"/>
    <property type="match status" value="1"/>
</dbReference>
<dbReference type="EMBL" id="JQCE01000010">
    <property type="protein sequence ID" value="KRO17646.1"/>
    <property type="molecule type" value="Genomic_DNA"/>
</dbReference>
<protein>
    <recommendedName>
        <fullName evidence="4">HTH marR-type domain-containing protein</fullName>
    </recommendedName>
</protein>
<dbReference type="InterPro" id="IPR000835">
    <property type="entry name" value="HTH_MarR-typ"/>
</dbReference>
<dbReference type="Pfam" id="PF01047">
    <property type="entry name" value="MarR"/>
    <property type="match status" value="1"/>
</dbReference>
<evidence type="ECO:0000256" key="3">
    <source>
        <dbReference type="ARBA" id="ARBA00023163"/>
    </source>
</evidence>
<accession>A0A0R2MVH8</accession>
<evidence type="ECO:0000259" key="4">
    <source>
        <dbReference type="PROSITE" id="PS50995"/>
    </source>
</evidence>
<dbReference type="PANTHER" id="PTHR42756">
    <property type="entry name" value="TRANSCRIPTIONAL REGULATOR, MARR"/>
    <property type="match status" value="1"/>
</dbReference>
<dbReference type="InterPro" id="IPR023187">
    <property type="entry name" value="Tscrpt_reg_MarR-type_CS"/>
</dbReference>
<keyword evidence="6" id="KW-1185">Reference proteome</keyword>
<dbReference type="GO" id="GO:0003677">
    <property type="term" value="F:DNA binding"/>
    <property type="evidence" value="ECO:0007669"/>
    <property type="project" value="UniProtKB-KW"/>
</dbReference>